<dbReference type="AlphaFoldDB" id="A0AAE3M2Q3"/>
<keyword evidence="1" id="KW-0472">Membrane</keyword>
<dbReference type="EMBL" id="JAPDPJ010000009">
    <property type="protein sequence ID" value="MCW3786004.1"/>
    <property type="molecule type" value="Genomic_DNA"/>
</dbReference>
<evidence type="ECO:0000313" key="2">
    <source>
        <dbReference type="EMBL" id="MCW3786004.1"/>
    </source>
</evidence>
<dbReference type="Proteomes" id="UP001209229">
    <property type="component" value="Unassembled WGS sequence"/>
</dbReference>
<name>A0AAE3M2Q3_9BACT</name>
<organism evidence="2 3">
    <name type="scientific">Plebeiibacterium sediminum</name>
    <dbReference type="NCBI Taxonomy" id="2992112"/>
    <lineage>
        <taxon>Bacteria</taxon>
        <taxon>Pseudomonadati</taxon>
        <taxon>Bacteroidota</taxon>
        <taxon>Bacteroidia</taxon>
        <taxon>Marinilabiliales</taxon>
        <taxon>Marinilabiliaceae</taxon>
        <taxon>Plebeiibacterium</taxon>
    </lineage>
</organism>
<proteinExistence type="predicted"/>
<sequence>MEAKVLFIVFISIFTITAVITLLGITNLIKGIREKYLTPLFTALILEVVAAVVLLFKNQDFSDHNIIPEIIYQECSLKQSESSDKDCYKIIQMINDRKKLDSLIFIKDHEIKLLKTKITELSPDTLKDFYYYIQQIERIRLSSKGIINLKSNTEQTDEAIDIIEQILLLNGRLTKDINSKEEVIAAYAKFKQENNRDNKLYKIYLQDVPLFVKEYLIENYELKFYISNPDIPASLISKVETPNNLN</sequence>
<reference evidence="2" key="1">
    <citation type="submission" date="2022-10" db="EMBL/GenBank/DDBJ databases">
        <authorList>
            <person name="Yu W.X."/>
        </authorList>
    </citation>
    <scope>NUCLEOTIDE SEQUENCE</scope>
    <source>
        <strain evidence="2">AAT</strain>
    </source>
</reference>
<accession>A0AAE3M2Q3</accession>
<gene>
    <name evidence="2" type="ORF">OM075_05965</name>
</gene>
<protein>
    <submittedName>
        <fullName evidence="2">Uncharacterized protein</fullName>
    </submittedName>
</protein>
<keyword evidence="1" id="KW-0812">Transmembrane</keyword>
<evidence type="ECO:0000313" key="3">
    <source>
        <dbReference type="Proteomes" id="UP001209229"/>
    </source>
</evidence>
<evidence type="ECO:0000256" key="1">
    <source>
        <dbReference type="SAM" id="Phobius"/>
    </source>
</evidence>
<keyword evidence="1" id="KW-1133">Transmembrane helix</keyword>
<feature type="transmembrane region" description="Helical" evidence="1">
    <location>
        <begin position="6"/>
        <end position="29"/>
    </location>
</feature>
<feature type="transmembrane region" description="Helical" evidence="1">
    <location>
        <begin position="36"/>
        <end position="56"/>
    </location>
</feature>
<dbReference type="RefSeq" id="WP_301189576.1">
    <property type="nucleotide sequence ID" value="NZ_JAPDPJ010000009.1"/>
</dbReference>
<keyword evidence="3" id="KW-1185">Reference proteome</keyword>
<comment type="caution">
    <text evidence="2">The sequence shown here is derived from an EMBL/GenBank/DDBJ whole genome shotgun (WGS) entry which is preliminary data.</text>
</comment>